<accession>A0A8S5SCY6</accession>
<keyword evidence="1" id="KW-1133">Transmembrane helix</keyword>
<proteinExistence type="predicted"/>
<evidence type="ECO:0000256" key="1">
    <source>
        <dbReference type="SAM" id="Phobius"/>
    </source>
</evidence>
<protein>
    <submittedName>
        <fullName evidence="2">Uncharacterized protein</fullName>
    </submittedName>
</protein>
<evidence type="ECO:0000313" key="2">
    <source>
        <dbReference type="EMBL" id="DAF48535.1"/>
    </source>
</evidence>
<dbReference type="EMBL" id="BK032569">
    <property type="protein sequence ID" value="DAF48535.1"/>
    <property type="molecule type" value="Genomic_DNA"/>
</dbReference>
<feature type="transmembrane region" description="Helical" evidence="1">
    <location>
        <begin position="45"/>
        <end position="63"/>
    </location>
</feature>
<sequence>MEEVPHFQNLKGEHKMENNAIMNNKVIETTEEVIENTGMSKGIKIAAGVGLSVIVGFVVYKYVAKPVIANIKTQIELKKMAAEEKTIIVDEADVSTEEN</sequence>
<reference evidence="2" key="1">
    <citation type="journal article" date="2021" name="Proc. Natl. Acad. Sci. U.S.A.">
        <title>A Catalog of Tens of Thousands of Viruses from Human Metagenomes Reveals Hidden Associations with Chronic Diseases.</title>
        <authorList>
            <person name="Tisza M.J."/>
            <person name="Buck C.B."/>
        </authorList>
    </citation>
    <scope>NUCLEOTIDE SEQUENCE</scope>
    <source>
        <strain evidence="2">CtdvJ3</strain>
    </source>
</reference>
<keyword evidence="1" id="KW-0812">Transmembrane</keyword>
<organism evidence="2">
    <name type="scientific">Siphoviridae sp. ctdvJ3</name>
    <dbReference type="NCBI Taxonomy" id="2827903"/>
    <lineage>
        <taxon>Viruses</taxon>
        <taxon>Duplodnaviria</taxon>
        <taxon>Heunggongvirae</taxon>
        <taxon>Uroviricota</taxon>
        <taxon>Caudoviricetes</taxon>
    </lineage>
</organism>
<keyword evidence="1" id="KW-0472">Membrane</keyword>
<name>A0A8S5SCY6_9CAUD</name>